<dbReference type="Proteomes" id="UP000199138">
    <property type="component" value="Unassembled WGS sequence"/>
</dbReference>
<dbReference type="STRING" id="1224947.SAMN05216480_102137"/>
<feature type="chain" id="PRO_5011493903" evidence="2">
    <location>
        <begin position="25"/>
        <end position="481"/>
    </location>
</feature>
<organism evidence="4 5">
    <name type="scientific">Pustulibacterium marinum</name>
    <dbReference type="NCBI Taxonomy" id="1224947"/>
    <lineage>
        <taxon>Bacteria</taxon>
        <taxon>Pseudomonadati</taxon>
        <taxon>Bacteroidota</taxon>
        <taxon>Flavobacteriia</taxon>
        <taxon>Flavobacteriales</taxon>
        <taxon>Flavobacteriaceae</taxon>
        <taxon>Pustulibacterium</taxon>
    </lineage>
</organism>
<evidence type="ECO:0000256" key="1">
    <source>
        <dbReference type="PROSITE-ProRule" id="PRU00278"/>
    </source>
</evidence>
<dbReference type="AlphaFoldDB" id="A0A1I7FQZ8"/>
<protein>
    <submittedName>
        <fullName evidence="4">Peptidyl-prolyl cis-trans isomerase SurA</fullName>
    </submittedName>
</protein>
<dbReference type="Gene3D" id="1.10.4030.10">
    <property type="entry name" value="Porin chaperone SurA, peptide-binding domain"/>
    <property type="match status" value="1"/>
</dbReference>
<dbReference type="InterPro" id="IPR050245">
    <property type="entry name" value="PrsA_foldase"/>
</dbReference>
<dbReference type="EMBL" id="FPBK01000002">
    <property type="protein sequence ID" value="SFU38600.1"/>
    <property type="molecule type" value="Genomic_DNA"/>
</dbReference>
<evidence type="ECO:0000256" key="2">
    <source>
        <dbReference type="SAM" id="SignalP"/>
    </source>
</evidence>
<gene>
    <name evidence="4" type="ORF">SAMN05216480_102137</name>
</gene>
<dbReference type="InterPro" id="IPR027304">
    <property type="entry name" value="Trigger_fact/SurA_dom_sf"/>
</dbReference>
<feature type="domain" description="PpiC" evidence="3">
    <location>
        <begin position="304"/>
        <end position="399"/>
    </location>
</feature>
<dbReference type="SUPFAM" id="SSF54534">
    <property type="entry name" value="FKBP-like"/>
    <property type="match status" value="2"/>
</dbReference>
<feature type="domain" description="PpiC" evidence="3">
    <location>
        <begin position="199"/>
        <end position="301"/>
    </location>
</feature>
<keyword evidence="1 4" id="KW-0413">Isomerase</keyword>
<proteinExistence type="predicted"/>
<feature type="signal peptide" evidence="2">
    <location>
        <begin position="1"/>
        <end position="24"/>
    </location>
</feature>
<dbReference type="PROSITE" id="PS50198">
    <property type="entry name" value="PPIC_PPIASE_2"/>
    <property type="match status" value="2"/>
</dbReference>
<keyword evidence="1" id="KW-0697">Rotamase</keyword>
<evidence type="ECO:0000313" key="4">
    <source>
        <dbReference type="EMBL" id="SFU38600.1"/>
    </source>
</evidence>
<evidence type="ECO:0000313" key="5">
    <source>
        <dbReference type="Proteomes" id="UP000199138"/>
    </source>
</evidence>
<dbReference type="InterPro" id="IPR000297">
    <property type="entry name" value="PPIase_PpiC"/>
</dbReference>
<dbReference type="Gene3D" id="3.10.50.40">
    <property type="match status" value="2"/>
</dbReference>
<keyword evidence="2" id="KW-0732">Signal</keyword>
<dbReference type="PANTHER" id="PTHR47245:SF2">
    <property type="entry name" value="PEPTIDYL-PROLYL CIS-TRANS ISOMERASE HP_0175-RELATED"/>
    <property type="match status" value="1"/>
</dbReference>
<dbReference type="GO" id="GO:0003755">
    <property type="term" value="F:peptidyl-prolyl cis-trans isomerase activity"/>
    <property type="evidence" value="ECO:0007669"/>
    <property type="project" value="UniProtKB-KW"/>
</dbReference>
<accession>A0A1I7FQZ8</accession>
<dbReference type="Pfam" id="PF00639">
    <property type="entry name" value="Rotamase"/>
    <property type="match status" value="2"/>
</dbReference>
<sequence>MMRRMNKNIFAGMMLTLSVFGANAQEDVVAMNTDEVVAEPKDTTVVRNYVKVDGVASVVGDYIILDSDIEKALISLKSQDVNTDNISSCNLLGKLMEDKLFMHQAIQDSIEVTDTEIRAMVDRRVDYFLESTGGDLSKVLEIYKMDSEGELREELTEILKEQELTNRMRTQITDKIEVTPEEVRQFFYSIPEEERPTFGKSVEISQIVVEPEIPAEETEKVVEKLRKMKEDIEDNGVRFSSKAMLYSQDPGSKTRGGLYVGITRKSQFVKEFKDIAFSLQEGEVSDPFKTEFGWHILTVDKVRGEQRDIRHILIKPEIPRSAVTKAKAEIDSIRQLILDDKISFEEAAKSFSDEKETKDEGGKLINPRTFDFRFELSKMDPTMYSNVSELKESEISQPIYEQDDRSGRIYYKIIKVSNLLDDHKADYSKDYTRIQELALQDKQLNEVKDWIQKKIKDTYISVSEDHEGCDFANDWVKEEDQ</sequence>
<dbReference type="PANTHER" id="PTHR47245">
    <property type="entry name" value="PEPTIDYLPROLYL ISOMERASE"/>
    <property type="match status" value="1"/>
</dbReference>
<name>A0A1I7FQZ8_9FLAO</name>
<evidence type="ECO:0000259" key="3">
    <source>
        <dbReference type="PROSITE" id="PS50198"/>
    </source>
</evidence>
<keyword evidence="5" id="KW-1185">Reference proteome</keyword>
<dbReference type="SUPFAM" id="SSF109998">
    <property type="entry name" value="Triger factor/SurA peptide-binding domain-like"/>
    <property type="match status" value="1"/>
</dbReference>
<reference evidence="4 5" key="1">
    <citation type="submission" date="2016-10" db="EMBL/GenBank/DDBJ databases">
        <authorList>
            <person name="de Groot N.N."/>
        </authorList>
    </citation>
    <scope>NUCLEOTIDE SEQUENCE [LARGE SCALE GENOMIC DNA]</scope>
    <source>
        <strain evidence="4 5">CGMCC 1.12333</strain>
    </source>
</reference>
<dbReference type="InterPro" id="IPR046357">
    <property type="entry name" value="PPIase_dom_sf"/>
</dbReference>